<feature type="transmembrane region" description="Helical" evidence="1">
    <location>
        <begin position="118"/>
        <end position="135"/>
    </location>
</feature>
<evidence type="ECO:0000313" key="4">
    <source>
        <dbReference type="Proteomes" id="UP001497493"/>
    </source>
</evidence>
<dbReference type="GO" id="GO:0016301">
    <property type="term" value="F:kinase activity"/>
    <property type="evidence" value="ECO:0007669"/>
    <property type="project" value="UniProtKB-KW"/>
</dbReference>
<keyword evidence="1" id="KW-0472">Membrane</keyword>
<dbReference type="PANTHER" id="PTHR34220:SF7">
    <property type="entry name" value="SENSOR HISTIDINE KINASE YPDA"/>
    <property type="match status" value="1"/>
</dbReference>
<evidence type="ECO:0000313" key="3">
    <source>
        <dbReference type="EMBL" id="CAL1241541.1"/>
    </source>
</evidence>
<dbReference type="Gene3D" id="3.30.565.10">
    <property type="entry name" value="Histidine kinase-like ATPase, C-terminal domain"/>
    <property type="match status" value="1"/>
</dbReference>
<dbReference type="Pfam" id="PF06580">
    <property type="entry name" value="His_kinase"/>
    <property type="match status" value="1"/>
</dbReference>
<dbReference type="RefSeq" id="WP_348758050.1">
    <property type="nucleotide sequence ID" value="NZ_OZ026884.1"/>
</dbReference>
<keyword evidence="3" id="KW-0808">Transferase</keyword>
<evidence type="ECO:0000256" key="1">
    <source>
        <dbReference type="SAM" id="Phobius"/>
    </source>
</evidence>
<feature type="transmembrane region" description="Helical" evidence="1">
    <location>
        <begin position="79"/>
        <end position="98"/>
    </location>
</feature>
<dbReference type="InterPro" id="IPR036890">
    <property type="entry name" value="HATPase_C_sf"/>
</dbReference>
<evidence type="ECO:0000259" key="2">
    <source>
        <dbReference type="Pfam" id="PF06580"/>
    </source>
</evidence>
<organism evidence="3 4">
    <name type="scientific">Candidatus Methylocalor cossyra</name>
    <dbReference type="NCBI Taxonomy" id="3108543"/>
    <lineage>
        <taxon>Bacteria</taxon>
        <taxon>Pseudomonadati</taxon>
        <taxon>Pseudomonadota</taxon>
        <taxon>Gammaproteobacteria</taxon>
        <taxon>Methylococcales</taxon>
        <taxon>Methylococcaceae</taxon>
        <taxon>Candidatus Methylocalor</taxon>
    </lineage>
</organism>
<keyword evidence="4" id="KW-1185">Reference proteome</keyword>
<dbReference type="InterPro" id="IPR050640">
    <property type="entry name" value="Bact_2-comp_sensor_kinase"/>
</dbReference>
<dbReference type="SUPFAM" id="SSF55874">
    <property type="entry name" value="ATPase domain of HSP90 chaperone/DNA topoisomerase II/histidine kinase"/>
    <property type="match status" value="1"/>
</dbReference>
<reference evidence="3 4" key="1">
    <citation type="submission" date="2024-04" db="EMBL/GenBank/DDBJ databases">
        <authorList>
            <person name="Cremers G."/>
        </authorList>
    </citation>
    <scope>NUCLEOTIDE SEQUENCE [LARGE SCALE GENOMIC DNA]</scope>
    <source>
        <strain evidence="3">MeCH1-AG</strain>
    </source>
</reference>
<proteinExistence type="predicted"/>
<keyword evidence="1" id="KW-0812">Transmembrane</keyword>
<keyword evidence="1" id="KW-1133">Transmembrane helix</keyword>
<dbReference type="InterPro" id="IPR010559">
    <property type="entry name" value="Sig_transdc_His_kin_internal"/>
</dbReference>
<name>A0ABM9NLM6_9GAMM</name>
<keyword evidence="3" id="KW-0418">Kinase</keyword>
<dbReference type="Proteomes" id="UP001497493">
    <property type="component" value="Chromosome"/>
</dbReference>
<sequence length="349" mass="38105">MNTPEPFLPDFCSLPAAFFVVMGSLALAFVLTLADASTTGAFWPALGLRGFFIVWIALPSAALLCALRRPLARLDPARAGLAAFGVVEAMTLLVATLAQRGLPELGYPPPLAGPALPRILAISGLVTAAWLRYHYLQLRWQRQARAETLARLEALQARMHPHFLFNSLEAIAGLIGKDPVAAERLLLDLADVYRAILRRNAQPVPLPEELALTRQYLRLEQQRLGSRLTVRWALKHVPADALIPPLSLQPLVENAIRHGVEPSAAGGRVDIGCRLGREGLVVVVRNTLPASGAARPLRRGAREALANLRARLEARFPGQARLTTGLCADSYEARLILPYPTRRHESADR</sequence>
<feature type="transmembrane region" description="Helical" evidence="1">
    <location>
        <begin position="46"/>
        <end position="67"/>
    </location>
</feature>
<protein>
    <submittedName>
        <fullName evidence="3">Two-component system, LytT family, sensor histidine kinase AlgZ</fullName>
    </submittedName>
</protein>
<dbReference type="PANTHER" id="PTHR34220">
    <property type="entry name" value="SENSOR HISTIDINE KINASE YPDA"/>
    <property type="match status" value="1"/>
</dbReference>
<gene>
    <name evidence="3" type="ORF">MECH1_V1_2765</name>
</gene>
<dbReference type="EMBL" id="OZ026884">
    <property type="protein sequence ID" value="CAL1241541.1"/>
    <property type="molecule type" value="Genomic_DNA"/>
</dbReference>
<feature type="domain" description="Signal transduction histidine kinase internal region" evidence="2">
    <location>
        <begin position="150"/>
        <end position="228"/>
    </location>
</feature>
<feature type="transmembrane region" description="Helical" evidence="1">
    <location>
        <begin position="12"/>
        <end position="34"/>
    </location>
</feature>
<accession>A0ABM9NLM6</accession>